<gene>
    <name evidence="1" type="ORF">EKG95_26615</name>
</gene>
<reference evidence="1" key="1">
    <citation type="submission" date="2018-12" db="EMBL/GenBank/DDBJ databases">
        <authorList>
            <person name="Ashton P.M."/>
            <person name="Dallman T."/>
            <person name="Nair S."/>
            <person name="De Pinna E."/>
            <person name="Peters T."/>
            <person name="Grant K."/>
        </authorList>
    </citation>
    <scope>NUCLEOTIDE SEQUENCE</scope>
    <source>
        <strain evidence="1">650060</strain>
    </source>
</reference>
<name>A0A5X6EST7_SALET</name>
<dbReference type="Pfam" id="PF13835">
    <property type="entry name" value="DUF4194"/>
    <property type="match status" value="1"/>
</dbReference>
<evidence type="ECO:0000313" key="1">
    <source>
        <dbReference type="EMBL" id="ECA3795309.1"/>
    </source>
</evidence>
<proteinExistence type="predicted"/>
<protein>
    <submittedName>
        <fullName evidence="1">DUF4194 domain-containing protein</fullName>
    </submittedName>
</protein>
<organism evidence="1">
    <name type="scientific">Salmonella enterica subsp. enterica serovar Aqua</name>
    <dbReference type="NCBI Taxonomy" id="1302615"/>
    <lineage>
        <taxon>Bacteria</taxon>
        <taxon>Pseudomonadati</taxon>
        <taxon>Pseudomonadota</taxon>
        <taxon>Gammaproteobacteria</taxon>
        <taxon>Enterobacterales</taxon>
        <taxon>Enterobacteriaceae</taxon>
        <taxon>Salmonella</taxon>
    </lineage>
</organism>
<dbReference type="InterPro" id="IPR025449">
    <property type="entry name" value="JetB"/>
</dbReference>
<dbReference type="AlphaFoldDB" id="A0A5X6EST7"/>
<accession>A0A5X6EST7</accession>
<dbReference type="EMBL" id="AAHUDZ010000078">
    <property type="protein sequence ID" value="ECA3795309.1"/>
    <property type="molecule type" value="Genomic_DNA"/>
</dbReference>
<sequence>MIELFNSALFSEDSRNLSSRILIKLLKGPLYRSRHRDLWEAMVRDQQHIRSYFQPLGLTLTLDEAEGYAFLVQQQFEGDDDFPRLIPKRNLTFMQSVFLVSLRKRLAEHDAEEGAPRLTVTRQEIFSWLIPYLPEVNNEVKQKKDLDALIKRICEMGFLSVLPHHPDEFEVLRIIKAIVTAGQINTFTQLFRERNSGQEEETDE</sequence>
<comment type="caution">
    <text evidence="1">The sequence shown here is derived from an EMBL/GenBank/DDBJ whole genome shotgun (WGS) entry which is preliminary data.</text>
</comment>